<dbReference type="RefSeq" id="XP_026275800.1">
    <property type="nucleotide sequence ID" value="XM_026420015.1"/>
</dbReference>
<gene>
    <name evidence="4" type="primary">LOC113204736</name>
</gene>
<proteinExistence type="predicted"/>
<name>A0A6J1S979_FRAOC</name>
<evidence type="ECO:0000313" key="4">
    <source>
        <dbReference type="RefSeq" id="XP_026275800.1"/>
    </source>
</evidence>
<dbReference type="KEGG" id="foc:113204736"/>
<dbReference type="AlphaFoldDB" id="A0A6J1S979"/>
<dbReference type="OrthoDB" id="10257471at2759"/>
<accession>A0A6J1S979</accession>
<feature type="domain" description="F-box" evidence="2">
    <location>
        <begin position="1"/>
        <end position="44"/>
    </location>
</feature>
<dbReference type="Proteomes" id="UP000504606">
    <property type="component" value="Unplaced"/>
</dbReference>
<dbReference type="PROSITE" id="PS50181">
    <property type="entry name" value="FBOX"/>
    <property type="match status" value="1"/>
</dbReference>
<sequence length="472" mass="51792">MDQLPADVLVSVMSYLSVEEVLACRLSCKRLADVALYADVWQRRRVALRSASGCACPVLRLAPRVDKLSLNLHLSSTCRRPLPSACAVREFNFYVEPKGAQQAAQLLRQQKKHGQLSCVSVSCNVSPSTIKEANDTAMLLRTLASTSGLERLTVVGHIAYLKSPERAVPKRATVTPSLKTFYCTFTSQTEYFFRYVLAAHAATLEELDVQISPPNVLPAPGLPAHLLARIPQLRRLSCPAMLGLEGAAACGSLTELKLVVVPYSGYTSSGAVQLLRSAAGRLRSVHLLGAEHEDTRITENLILALTSSAPSQLKSLFVEIGLTFEYVQPVLLQALPQLLPGLRRLQVNTPSEELLRLITPATAPSLQSFQIHAHFHSKFRKFMCLRNERVAALLSANPSLHVEVHHLLNAEVQFVLHATRTHVGVCESCGRDCLEGPQHPFKYRGVFAHPKGECPSPKDHGSDGMWSHIDDV</sequence>
<evidence type="ECO:0000313" key="3">
    <source>
        <dbReference type="Proteomes" id="UP000504606"/>
    </source>
</evidence>
<dbReference type="Gene3D" id="1.20.1280.50">
    <property type="match status" value="1"/>
</dbReference>
<feature type="region of interest" description="Disordered" evidence="1">
    <location>
        <begin position="453"/>
        <end position="472"/>
    </location>
</feature>
<reference evidence="4" key="1">
    <citation type="submission" date="2025-08" db="UniProtKB">
        <authorList>
            <consortium name="RefSeq"/>
        </authorList>
    </citation>
    <scope>IDENTIFICATION</scope>
    <source>
        <tissue evidence="4">Whole organism</tissue>
    </source>
</reference>
<dbReference type="InterPro" id="IPR001810">
    <property type="entry name" value="F-box_dom"/>
</dbReference>
<dbReference type="GeneID" id="113204736"/>
<dbReference type="Pfam" id="PF12937">
    <property type="entry name" value="F-box-like"/>
    <property type="match status" value="1"/>
</dbReference>
<dbReference type="SUPFAM" id="SSF81383">
    <property type="entry name" value="F-box domain"/>
    <property type="match status" value="1"/>
</dbReference>
<keyword evidence="3" id="KW-1185">Reference proteome</keyword>
<organism evidence="3 4">
    <name type="scientific">Frankliniella occidentalis</name>
    <name type="common">Western flower thrips</name>
    <name type="synonym">Euthrips occidentalis</name>
    <dbReference type="NCBI Taxonomy" id="133901"/>
    <lineage>
        <taxon>Eukaryota</taxon>
        <taxon>Metazoa</taxon>
        <taxon>Ecdysozoa</taxon>
        <taxon>Arthropoda</taxon>
        <taxon>Hexapoda</taxon>
        <taxon>Insecta</taxon>
        <taxon>Pterygota</taxon>
        <taxon>Neoptera</taxon>
        <taxon>Paraneoptera</taxon>
        <taxon>Thysanoptera</taxon>
        <taxon>Terebrantia</taxon>
        <taxon>Thripoidea</taxon>
        <taxon>Thripidae</taxon>
        <taxon>Frankliniella</taxon>
    </lineage>
</organism>
<evidence type="ECO:0000256" key="1">
    <source>
        <dbReference type="SAM" id="MobiDB-lite"/>
    </source>
</evidence>
<evidence type="ECO:0000259" key="2">
    <source>
        <dbReference type="PROSITE" id="PS50181"/>
    </source>
</evidence>
<dbReference type="InterPro" id="IPR036047">
    <property type="entry name" value="F-box-like_dom_sf"/>
</dbReference>
<protein>
    <submittedName>
        <fullName evidence="4">Uncharacterized protein LOC113204736</fullName>
    </submittedName>
</protein>